<dbReference type="PANTHER" id="PTHR33324">
    <property type="entry name" value="EXPRESSED PROTEIN"/>
    <property type="match status" value="1"/>
</dbReference>
<sequence length="297" mass="34009">MNLQNWNNTNRRDSKLWNKDGVNGGPSSITILVLWLSEEANYRHWKGSNAGGITKETLCSEIKERFAEHGIYHCKNVGIQLKIQSLHKTYHETYQFLHATGQGIENSFEKDEMSEKEVASTIRETMIRKYQYFYDLEPVMSDRPSVIPPFPMSFNKEADVDSAFSLDTFDTFDNAEVLMNGRQKIGKSSSSAQRRPFSATFHTTLNHSEKKVCKTIDTGIVGIVRMAEDMQREKVQQIQQNFAAEERRVAIEEIRALTERIREDSESAQHQEALIQALSAAGFLKEEIAKQLKQNPK</sequence>
<name>A0A167N3D0_PHYB8</name>
<dbReference type="InParanoid" id="A0A167N3D0"/>
<dbReference type="AlphaFoldDB" id="A0A167N3D0"/>
<organism evidence="1 2">
    <name type="scientific">Phycomyces blakesleeanus (strain ATCC 8743b / DSM 1359 / FGSC 10004 / NBRC 33097 / NRRL 1555)</name>
    <dbReference type="NCBI Taxonomy" id="763407"/>
    <lineage>
        <taxon>Eukaryota</taxon>
        <taxon>Fungi</taxon>
        <taxon>Fungi incertae sedis</taxon>
        <taxon>Mucoromycota</taxon>
        <taxon>Mucoromycotina</taxon>
        <taxon>Mucoromycetes</taxon>
        <taxon>Mucorales</taxon>
        <taxon>Phycomycetaceae</taxon>
        <taxon>Phycomyces</taxon>
    </lineage>
</organism>
<dbReference type="OrthoDB" id="168171at2759"/>
<dbReference type="PANTHER" id="PTHR33324:SF2">
    <property type="entry name" value="MYB_SANT-LIKE DNA-BINDING DOMAIN-CONTAINING PROTEIN"/>
    <property type="match status" value="1"/>
</dbReference>
<keyword evidence="2" id="KW-1185">Reference proteome</keyword>
<reference evidence="2" key="1">
    <citation type="submission" date="2015-06" db="EMBL/GenBank/DDBJ databases">
        <title>Expansion of signal transduction pathways in fungi by whole-genome duplication.</title>
        <authorList>
            <consortium name="DOE Joint Genome Institute"/>
            <person name="Corrochano L.M."/>
            <person name="Kuo A."/>
            <person name="Marcet-Houben M."/>
            <person name="Polaino S."/>
            <person name="Salamov A."/>
            <person name="Villalobos J.M."/>
            <person name="Alvarez M.I."/>
            <person name="Avalos J."/>
            <person name="Benito E.P."/>
            <person name="Benoit I."/>
            <person name="Burger G."/>
            <person name="Camino L.P."/>
            <person name="Canovas D."/>
            <person name="Cerda-Olmedo E."/>
            <person name="Cheng J.-F."/>
            <person name="Dominguez A."/>
            <person name="Elias M."/>
            <person name="Eslava A.P."/>
            <person name="Glaser F."/>
            <person name="Grimwood J."/>
            <person name="Gutierrez G."/>
            <person name="Heitman J."/>
            <person name="Henrissat B."/>
            <person name="Iturriaga E.A."/>
            <person name="Lang B.F."/>
            <person name="Lavin J.L."/>
            <person name="Lee S."/>
            <person name="Li W."/>
            <person name="Lindquist E."/>
            <person name="Lopez-Garcia S."/>
            <person name="Luque E.M."/>
            <person name="Marcos A.T."/>
            <person name="Martin J."/>
            <person name="McCluskey K."/>
            <person name="Medina H.R."/>
            <person name="Miralles-Duran A."/>
            <person name="Miyazaki A."/>
            <person name="Munoz-Torres E."/>
            <person name="Oguiza J.A."/>
            <person name="Ohm R."/>
            <person name="Olmedo M."/>
            <person name="Orejas M."/>
            <person name="Ortiz-Castellanos L."/>
            <person name="Pisabarro A.G."/>
            <person name="Rodriguez-Romero J."/>
            <person name="Ruiz-Herrera J."/>
            <person name="Ruiz-Vazquez R."/>
            <person name="Sanz C."/>
            <person name="Schackwitz W."/>
            <person name="Schmutz J."/>
            <person name="Shahriari M."/>
            <person name="Shelest E."/>
            <person name="Silva-Franco F."/>
            <person name="Soanes D."/>
            <person name="Syed K."/>
            <person name="Tagua V.G."/>
            <person name="Talbot N.J."/>
            <person name="Thon M."/>
            <person name="De vries R.P."/>
            <person name="Wiebenga A."/>
            <person name="Yadav J.S."/>
            <person name="Braun E.L."/>
            <person name="Baker S."/>
            <person name="Garre V."/>
            <person name="Horwitz B."/>
            <person name="Torres-Martinez S."/>
            <person name="Idnurm A."/>
            <person name="Herrera-Estrella A."/>
            <person name="Gabaldon T."/>
            <person name="Grigoriev I.V."/>
        </authorList>
    </citation>
    <scope>NUCLEOTIDE SEQUENCE [LARGE SCALE GENOMIC DNA]</scope>
    <source>
        <strain evidence="2">NRRL 1555(-)</strain>
    </source>
</reference>
<dbReference type="RefSeq" id="XP_018292919.1">
    <property type="nucleotide sequence ID" value="XM_018440745.1"/>
</dbReference>
<dbReference type="Proteomes" id="UP000077315">
    <property type="component" value="Unassembled WGS sequence"/>
</dbReference>
<protein>
    <submittedName>
        <fullName evidence="1">Uncharacterized protein</fullName>
    </submittedName>
</protein>
<dbReference type="VEuPathDB" id="FungiDB:PHYBLDRAFT_61073"/>
<gene>
    <name evidence="1" type="ORF">PHYBLDRAFT_61073</name>
</gene>
<proteinExistence type="predicted"/>
<evidence type="ECO:0000313" key="1">
    <source>
        <dbReference type="EMBL" id="OAD74879.1"/>
    </source>
</evidence>
<accession>A0A167N3D0</accession>
<dbReference type="GeneID" id="29001651"/>
<dbReference type="EMBL" id="KV440978">
    <property type="protein sequence ID" value="OAD74879.1"/>
    <property type="molecule type" value="Genomic_DNA"/>
</dbReference>
<dbReference type="STRING" id="763407.A0A167N3D0"/>
<evidence type="ECO:0000313" key="2">
    <source>
        <dbReference type="Proteomes" id="UP000077315"/>
    </source>
</evidence>